<organism evidence="1 2">
    <name type="scientific">Mycobacterium persicum</name>
    <dbReference type="NCBI Taxonomy" id="1487726"/>
    <lineage>
        <taxon>Bacteria</taxon>
        <taxon>Bacillati</taxon>
        <taxon>Actinomycetota</taxon>
        <taxon>Actinomycetes</taxon>
        <taxon>Mycobacteriales</taxon>
        <taxon>Mycobacteriaceae</taxon>
        <taxon>Mycobacterium</taxon>
    </lineage>
</organism>
<comment type="caution">
    <text evidence="1">The sequence shown here is derived from an EMBL/GenBank/DDBJ whole genome shotgun (WGS) entry which is preliminary data.</text>
</comment>
<accession>A0ABY6RSK8</accession>
<dbReference type="EMBL" id="UPHM01000151">
    <property type="protein sequence ID" value="VBA32114.1"/>
    <property type="molecule type" value="Genomic_DNA"/>
</dbReference>
<evidence type="ECO:0000313" key="2">
    <source>
        <dbReference type="Proteomes" id="UP000271464"/>
    </source>
</evidence>
<keyword evidence="2" id="KW-1185">Reference proteome</keyword>
<name>A0ABY6RSK8_9MYCO</name>
<proteinExistence type="predicted"/>
<protein>
    <recommendedName>
        <fullName evidence="3">Transcriptional regulator</fullName>
    </recommendedName>
</protein>
<dbReference type="RefSeq" id="WP_122526567.1">
    <property type="nucleotide sequence ID" value="NZ_UPHM01000151.1"/>
</dbReference>
<reference evidence="1 2" key="1">
    <citation type="submission" date="2018-09" db="EMBL/GenBank/DDBJ databases">
        <authorList>
            <person name="Tagini F."/>
        </authorList>
    </citation>
    <scope>NUCLEOTIDE SEQUENCE [LARGE SCALE GENOMIC DNA]</scope>
    <source>
        <strain evidence="1 2">MK4</strain>
    </source>
</reference>
<dbReference type="Proteomes" id="UP000271464">
    <property type="component" value="Unassembled WGS sequence"/>
</dbReference>
<evidence type="ECO:0000313" key="1">
    <source>
        <dbReference type="EMBL" id="VBA32114.1"/>
    </source>
</evidence>
<evidence type="ECO:0008006" key="3">
    <source>
        <dbReference type="Google" id="ProtNLM"/>
    </source>
</evidence>
<gene>
    <name evidence="1" type="ORF">LAUMK4_05682</name>
</gene>
<sequence>MPNISEATRILRNDVLAQLRIAQRPLTTAQLRHHAPNVPVAGTFASCAPIREQIYRVLCALERQGLVTRSAGHGRELAWKAAASAADPEIASLEAALAASTPNHARGSELSRTTEYLIAGARRTHRIATSGDKATAAAALSQALVHCAVLLGCSRGYDRDHS</sequence>